<evidence type="ECO:0000313" key="6">
    <source>
        <dbReference type="Proteomes" id="UP000824189"/>
    </source>
</evidence>
<dbReference type="InterPro" id="IPR003593">
    <property type="entry name" value="AAA+_ATPase"/>
</dbReference>
<reference evidence="5" key="1">
    <citation type="journal article" date="2021" name="PeerJ">
        <title>Extensive microbial diversity within the chicken gut microbiome revealed by metagenomics and culture.</title>
        <authorList>
            <person name="Gilroy R."/>
            <person name="Ravi A."/>
            <person name="Getino M."/>
            <person name="Pursley I."/>
            <person name="Horton D.L."/>
            <person name="Alikhan N.F."/>
            <person name="Baker D."/>
            <person name="Gharbi K."/>
            <person name="Hall N."/>
            <person name="Watson M."/>
            <person name="Adriaenssens E.M."/>
            <person name="Foster-Nyarko E."/>
            <person name="Jarju S."/>
            <person name="Secka A."/>
            <person name="Antonio M."/>
            <person name="Oren A."/>
            <person name="Chaudhuri R.R."/>
            <person name="La Ragione R."/>
            <person name="Hildebrand F."/>
            <person name="Pallen M.J."/>
        </authorList>
    </citation>
    <scope>NUCLEOTIDE SEQUENCE</scope>
    <source>
        <strain evidence="5">4376</strain>
    </source>
</reference>
<dbReference type="GO" id="GO:0005524">
    <property type="term" value="F:ATP binding"/>
    <property type="evidence" value="ECO:0007669"/>
    <property type="project" value="UniProtKB-KW"/>
</dbReference>
<dbReference type="InterPro" id="IPR050611">
    <property type="entry name" value="ABCF"/>
</dbReference>
<dbReference type="PANTHER" id="PTHR19211">
    <property type="entry name" value="ATP-BINDING TRANSPORT PROTEIN-RELATED"/>
    <property type="match status" value="1"/>
</dbReference>
<keyword evidence="1" id="KW-0677">Repeat</keyword>
<evidence type="ECO:0000259" key="4">
    <source>
        <dbReference type="PROSITE" id="PS50893"/>
    </source>
</evidence>
<dbReference type="InterPro" id="IPR027417">
    <property type="entry name" value="P-loop_NTPase"/>
</dbReference>
<dbReference type="Pfam" id="PF00005">
    <property type="entry name" value="ABC_tran"/>
    <property type="match status" value="2"/>
</dbReference>
<dbReference type="EMBL" id="DXFZ01000111">
    <property type="protein sequence ID" value="HIW96697.1"/>
    <property type="molecule type" value="Genomic_DNA"/>
</dbReference>
<name>A0A9D1S1T7_9CORY</name>
<dbReference type="CDD" id="cd03221">
    <property type="entry name" value="ABCF_EF-3"/>
    <property type="match status" value="1"/>
</dbReference>
<dbReference type="PANTHER" id="PTHR19211:SF14">
    <property type="entry name" value="ATP-BINDING CASSETTE SUB-FAMILY F MEMBER 1"/>
    <property type="match status" value="1"/>
</dbReference>
<protein>
    <submittedName>
        <fullName evidence="5">ATP-binding cassette domain-containing protein</fullName>
    </submittedName>
</protein>
<feature type="domain" description="ABC transporter" evidence="4">
    <location>
        <begin position="1"/>
        <end position="245"/>
    </location>
</feature>
<dbReference type="Proteomes" id="UP000824189">
    <property type="component" value="Unassembled WGS sequence"/>
</dbReference>
<dbReference type="Gene3D" id="3.40.50.300">
    <property type="entry name" value="P-loop containing nucleotide triphosphate hydrolases"/>
    <property type="match status" value="3"/>
</dbReference>
<feature type="domain" description="ABC transporter" evidence="4">
    <location>
        <begin position="350"/>
        <end position="532"/>
    </location>
</feature>
<proteinExistence type="predicted"/>
<reference evidence="5" key="2">
    <citation type="submission" date="2021-04" db="EMBL/GenBank/DDBJ databases">
        <authorList>
            <person name="Gilroy R."/>
        </authorList>
    </citation>
    <scope>NUCLEOTIDE SEQUENCE</scope>
    <source>
        <strain evidence="5">4376</strain>
    </source>
</reference>
<dbReference type="AlphaFoldDB" id="A0A9D1S1T7"/>
<dbReference type="SUPFAM" id="SSF52540">
    <property type="entry name" value="P-loop containing nucleoside triphosphate hydrolases"/>
    <property type="match status" value="2"/>
</dbReference>
<sequence>MAFTNVSFSYGPTPVLENVTFTCSAGERLCIIGPNGAGKSTLLRLATGRLDPESGSVTAVAAGAATPWNGEGTVADAVGVALKNDRTTIREFEAATEALATGTADPTSYDQLLTAMNARDLWSLDARIQHTLAGLELAHIPQERPVTSLSPGQQGRLRLALLLLASPDHLVLDEPTNHLDAHSRRFLIDTLLAFEGPVLFTSHDRDFIERTATALVDLDTAAWDALTLARGNGPAAGERPNGVHVTKGAYSDYLTAKAEARATHAAIHAQQQASKSSLRQHQRESEVVGHKDFAPRTETKIAQKFYADRAQAVSTRRKNDDAKRLEDLAKVEVRKPREENVTIALPAPEAQPVGVVFSARGLGAEGRLSPVDLEIHSGDHVLVTGANGAGKSTLLRLLAGEEIPGSYGATPPPPQHLAFVQQDLPGTAGEDAEEPWWAGGIGETGKGFLHPRFWVTPLRELSNGNKRRAQLAAAFAACPAVLLFDEPTNYLDVETIESLEAALKDWPGTVVMVSHDQWLIDRWPGKRLELTS</sequence>
<evidence type="ECO:0000313" key="5">
    <source>
        <dbReference type="EMBL" id="HIW96697.1"/>
    </source>
</evidence>
<organism evidence="5 6">
    <name type="scientific">Candidatus Corynebacterium gallistercoris</name>
    <dbReference type="NCBI Taxonomy" id="2838530"/>
    <lineage>
        <taxon>Bacteria</taxon>
        <taxon>Bacillati</taxon>
        <taxon>Actinomycetota</taxon>
        <taxon>Actinomycetes</taxon>
        <taxon>Mycobacteriales</taxon>
        <taxon>Corynebacteriaceae</taxon>
        <taxon>Corynebacterium</taxon>
    </lineage>
</organism>
<dbReference type="GO" id="GO:0016887">
    <property type="term" value="F:ATP hydrolysis activity"/>
    <property type="evidence" value="ECO:0007669"/>
    <property type="project" value="InterPro"/>
</dbReference>
<comment type="caution">
    <text evidence="5">The sequence shown here is derived from an EMBL/GenBank/DDBJ whole genome shotgun (WGS) entry which is preliminary data.</text>
</comment>
<dbReference type="PROSITE" id="PS50893">
    <property type="entry name" value="ABC_TRANSPORTER_2"/>
    <property type="match status" value="2"/>
</dbReference>
<keyword evidence="2" id="KW-0547">Nucleotide-binding</keyword>
<dbReference type="FunFam" id="3.40.50.300:FF:000011">
    <property type="entry name" value="Putative ABC transporter ATP-binding component"/>
    <property type="match status" value="1"/>
</dbReference>
<dbReference type="SMART" id="SM00382">
    <property type="entry name" value="AAA"/>
    <property type="match status" value="2"/>
</dbReference>
<keyword evidence="3 5" id="KW-0067">ATP-binding</keyword>
<evidence type="ECO:0000256" key="1">
    <source>
        <dbReference type="ARBA" id="ARBA00022737"/>
    </source>
</evidence>
<evidence type="ECO:0000256" key="3">
    <source>
        <dbReference type="ARBA" id="ARBA00022840"/>
    </source>
</evidence>
<accession>A0A9D1S1T7</accession>
<dbReference type="InterPro" id="IPR003439">
    <property type="entry name" value="ABC_transporter-like_ATP-bd"/>
</dbReference>
<evidence type="ECO:0000256" key="2">
    <source>
        <dbReference type="ARBA" id="ARBA00022741"/>
    </source>
</evidence>
<gene>
    <name evidence="5" type="ORF">H9867_09525</name>
</gene>